<accession>A0A8K0NRU2</accession>
<feature type="region of interest" description="Disordered" evidence="1">
    <location>
        <begin position="37"/>
        <end position="64"/>
    </location>
</feature>
<evidence type="ECO:0000313" key="3">
    <source>
        <dbReference type="EMBL" id="KAG7562621.1"/>
    </source>
</evidence>
<evidence type="ECO:0000256" key="2">
    <source>
        <dbReference type="SAM" id="Phobius"/>
    </source>
</evidence>
<keyword evidence="2" id="KW-0812">Transmembrane</keyword>
<proteinExistence type="predicted"/>
<keyword evidence="2" id="KW-1133">Transmembrane helix</keyword>
<protein>
    <submittedName>
        <fullName evidence="3">Uncharacterized protein</fullName>
    </submittedName>
</protein>
<organism evidence="3 4">
    <name type="scientific">Filobasidium floriforme</name>
    <dbReference type="NCBI Taxonomy" id="5210"/>
    <lineage>
        <taxon>Eukaryota</taxon>
        <taxon>Fungi</taxon>
        <taxon>Dikarya</taxon>
        <taxon>Basidiomycota</taxon>
        <taxon>Agaricomycotina</taxon>
        <taxon>Tremellomycetes</taxon>
        <taxon>Filobasidiales</taxon>
        <taxon>Filobasidiaceae</taxon>
        <taxon>Filobasidium</taxon>
    </lineage>
</organism>
<name>A0A8K0NRU2_9TREE</name>
<dbReference type="AlphaFoldDB" id="A0A8K0NRU2"/>
<gene>
    <name evidence="3" type="ORF">FFLO_01888</name>
</gene>
<dbReference type="EMBL" id="JABELV010000028">
    <property type="protein sequence ID" value="KAG7562621.1"/>
    <property type="molecule type" value="Genomic_DNA"/>
</dbReference>
<evidence type="ECO:0000313" key="4">
    <source>
        <dbReference type="Proteomes" id="UP000812966"/>
    </source>
</evidence>
<feature type="compositionally biased region" description="Polar residues" evidence="1">
    <location>
        <begin position="42"/>
        <end position="52"/>
    </location>
</feature>
<sequence length="541" mass="60652">MPSNFDLTTAAVVIVLGATFWYSFSEYRAVTALDRNEPKQGVSPSNSESTLVGSEEPKSKSEESVAGFFRALPTDPLEQQRYVDRLPEIGVTGLIFEGDDRGGHSFNDGSTSLLDPQGGVKIEVTEAVHALEYLKDAVDIDRWEALGMSCTCQVRRRPYTYIPSTYIPKIPEGGDSRWKDELWTHLKTEAWDKEVVIIASTHGFTPRVQECFYGLVASAPWLTFIYTAGRALLANQEEEDDNTIVTKSGTTSREHPQDVEYRDLEYKAVYQEDFERHKRVSIDVSISRSAGDLHPRFKTEVSAVGDLDNLAAGEQQVFVKKIVCHYEITGRDRMNVRWELDPWLDGTALPPTTVTRNVSAGINAGSEGGAGNRETETVQQPGRIIQVHEDLSYDKRLECTAGPRTPPGWSRFTHIDQIAYRTRPFAATYTATVDVLYEIKESTVIISRVMTTLSLTFELSDTAPVEEWHHVVVIDKGPKRRPEIDRSDHMTYDLKIDTRHCGLPRRLAQARRLTHFADQPLADQPVPMGFAQPVPSGFAVD</sequence>
<evidence type="ECO:0000256" key="1">
    <source>
        <dbReference type="SAM" id="MobiDB-lite"/>
    </source>
</evidence>
<keyword evidence="4" id="KW-1185">Reference proteome</keyword>
<dbReference type="Proteomes" id="UP000812966">
    <property type="component" value="Unassembled WGS sequence"/>
</dbReference>
<keyword evidence="2" id="KW-0472">Membrane</keyword>
<reference evidence="3" key="1">
    <citation type="submission" date="2020-04" db="EMBL/GenBank/DDBJ databases">
        <title>Analysis of mating type loci in Filobasidium floriforme.</title>
        <authorList>
            <person name="Nowrousian M."/>
        </authorList>
    </citation>
    <scope>NUCLEOTIDE SEQUENCE</scope>
    <source>
        <strain evidence="3">CBS 6242</strain>
    </source>
</reference>
<feature type="transmembrane region" description="Helical" evidence="2">
    <location>
        <begin position="7"/>
        <end position="24"/>
    </location>
</feature>
<comment type="caution">
    <text evidence="3">The sequence shown here is derived from an EMBL/GenBank/DDBJ whole genome shotgun (WGS) entry which is preliminary data.</text>
</comment>